<reference evidence="2" key="1">
    <citation type="submission" date="2022-07" db="EMBL/GenBank/DDBJ databases">
        <title>Phylogenomic reconstructions and comparative analyses of Kickxellomycotina fungi.</title>
        <authorList>
            <person name="Reynolds N.K."/>
            <person name="Stajich J.E."/>
            <person name="Barry K."/>
            <person name="Grigoriev I.V."/>
            <person name="Crous P."/>
            <person name="Smith M.E."/>
        </authorList>
    </citation>
    <scope>NUCLEOTIDE SEQUENCE</scope>
    <source>
        <strain evidence="2">BCRC 34381</strain>
    </source>
</reference>
<keyword evidence="3" id="KW-1185">Reference proteome</keyword>
<organism evidence="2 3">
    <name type="scientific">Coemansia biformis</name>
    <dbReference type="NCBI Taxonomy" id="1286918"/>
    <lineage>
        <taxon>Eukaryota</taxon>
        <taxon>Fungi</taxon>
        <taxon>Fungi incertae sedis</taxon>
        <taxon>Zoopagomycota</taxon>
        <taxon>Kickxellomycotina</taxon>
        <taxon>Kickxellomycetes</taxon>
        <taxon>Kickxellales</taxon>
        <taxon>Kickxellaceae</taxon>
        <taxon>Coemansia</taxon>
    </lineage>
</organism>
<evidence type="ECO:0000256" key="1">
    <source>
        <dbReference type="SAM" id="MobiDB-lite"/>
    </source>
</evidence>
<sequence>MVMHCPGIDQLMADWLSWAKECRHPSKACSAVPEMGGLEEAKEMISGNGIVYMVGALMVSTWRTMDSADAAEEMAPSANDNDWADGSNGRGLPPWTDSDDKDGWVPNNDKDINGSNPQLPSHAEQYCMVQAALCDLPWLSKYTDCQQDDAEIQSWIVLCCQCERLEDLLMPEFCMVEMKCLHGTILYELVGRHGMHDMVRTWVPVLTHQAARQYVKAVHHALAHPGNTHTLKFIMQH</sequence>
<dbReference type="AlphaFoldDB" id="A0A9W8CX83"/>
<name>A0A9W8CX83_9FUNG</name>
<accession>A0A9W8CX83</accession>
<feature type="region of interest" description="Disordered" evidence="1">
    <location>
        <begin position="71"/>
        <end position="115"/>
    </location>
</feature>
<dbReference type="EMBL" id="JANBOI010001027">
    <property type="protein sequence ID" value="KAJ1727647.1"/>
    <property type="molecule type" value="Genomic_DNA"/>
</dbReference>
<gene>
    <name evidence="2" type="ORF">LPJ61_004463</name>
</gene>
<protein>
    <submittedName>
        <fullName evidence="2">Uncharacterized protein</fullName>
    </submittedName>
</protein>
<proteinExistence type="predicted"/>
<feature type="non-terminal residue" evidence="2">
    <location>
        <position position="237"/>
    </location>
</feature>
<dbReference type="Proteomes" id="UP001143981">
    <property type="component" value="Unassembled WGS sequence"/>
</dbReference>
<evidence type="ECO:0000313" key="2">
    <source>
        <dbReference type="EMBL" id="KAJ1727647.1"/>
    </source>
</evidence>
<comment type="caution">
    <text evidence="2">The sequence shown here is derived from an EMBL/GenBank/DDBJ whole genome shotgun (WGS) entry which is preliminary data.</text>
</comment>
<evidence type="ECO:0000313" key="3">
    <source>
        <dbReference type="Proteomes" id="UP001143981"/>
    </source>
</evidence>